<comment type="caution">
    <text evidence="2">The sequence shown here is derived from an EMBL/GenBank/DDBJ whole genome shotgun (WGS) entry which is preliminary data.</text>
</comment>
<organism evidence="2 3">
    <name type="scientific">Diversispora eburnea</name>
    <dbReference type="NCBI Taxonomy" id="1213867"/>
    <lineage>
        <taxon>Eukaryota</taxon>
        <taxon>Fungi</taxon>
        <taxon>Fungi incertae sedis</taxon>
        <taxon>Mucoromycota</taxon>
        <taxon>Glomeromycotina</taxon>
        <taxon>Glomeromycetes</taxon>
        <taxon>Diversisporales</taxon>
        <taxon>Diversisporaceae</taxon>
        <taxon>Diversispora</taxon>
    </lineage>
</organism>
<sequence>MITLTLERLTAELAELTVQKLKLLYVLAESVTLDEYERHTDKFNIHSLWKWKDYKVVIYELPLKPHETCIAAITLEMVEKFFPVKGTNARIVGLGATRTRADDSGKEADASFHPMKPRAPAPTGSDRKSEPWPNIIIEVSHSESINHVFEKVKNYWLKDYSRVHDAIVVKIDPVSEDEPLSRLQVWHFCSRDRTRGELQHRTHFEFCTRDEAGNLLNIPRGVCLINIYLDCLYYQAFPDIQIPRNILPDPIKMSLNTDKDKSYLRSKLKKISHESEDERVEKIIKRIDNRLAPKYPQRPGKNWDRAQTPK</sequence>
<evidence type="ECO:0000256" key="1">
    <source>
        <dbReference type="SAM" id="MobiDB-lite"/>
    </source>
</evidence>
<accession>A0A9N8V2M3</accession>
<reference evidence="2" key="1">
    <citation type="submission" date="2021-06" db="EMBL/GenBank/DDBJ databases">
        <authorList>
            <person name="Kallberg Y."/>
            <person name="Tangrot J."/>
            <person name="Rosling A."/>
        </authorList>
    </citation>
    <scope>NUCLEOTIDE SEQUENCE</scope>
    <source>
        <strain evidence="2">AZ414A</strain>
    </source>
</reference>
<evidence type="ECO:0000313" key="2">
    <source>
        <dbReference type="EMBL" id="CAG8435774.1"/>
    </source>
</evidence>
<dbReference type="Proteomes" id="UP000789706">
    <property type="component" value="Unassembled WGS sequence"/>
</dbReference>
<name>A0A9N8V2M3_9GLOM</name>
<gene>
    <name evidence="2" type="ORF">DEBURN_LOCUS925</name>
</gene>
<dbReference type="AlphaFoldDB" id="A0A9N8V2M3"/>
<dbReference type="OrthoDB" id="2313811at2759"/>
<evidence type="ECO:0000313" key="3">
    <source>
        <dbReference type="Proteomes" id="UP000789706"/>
    </source>
</evidence>
<dbReference type="EMBL" id="CAJVPK010000033">
    <property type="protein sequence ID" value="CAG8435774.1"/>
    <property type="molecule type" value="Genomic_DNA"/>
</dbReference>
<feature type="region of interest" description="Disordered" evidence="1">
    <location>
        <begin position="290"/>
        <end position="310"/>
    </location>
</feature>
<protein>
    <submittedName>
        <fullName evidence="2">6224_t:CDS:1</fullName>
    </submittedName>
</protein>
<feature type="region of interest" description="Disordered" evidence="1">
    <location>
        <begin position="101"/>
        <end position="130"/>
    </location>
</feature>
<keyword evidence="3" id="KW-1185">Reference proteome</keyword>
<feature type="compositionally biased region" description="Basic and acidic residues" evidence="1">
    <location>
        <begin position="101"/>
        <end position="110"/>
    </location>
</feature>
<proteinExistence type="predicted"/>